<reference evidence="17" key="1">
    <citation type="journal article" date="2011" name="PLoS Biol.">
        <title>Gene gain and loss during evolution of obligate parasitism in the white rust pathogen of Arabidopsis thaliana.</title>
        <authorList>
            <person name="Kemen E."/>
            <person name="Gardiner A."/>
            <person name="Schultz-Larsen T."/>
            <person name="Kemen A.C."/>
            <person name="Balmuth A.L."/>
            <person name="Robert-Seilaniantz A."/>
            <person name="Bailey K."/>
            <person name="Holub E."/>
            <person name="Studholme D.J."/>
            <person name="Maclean D."/>
            <person name="Jones J.D."/>
        </authorList>
    </citation>
    <scope>NUCLEOTIDE SEQUENCE</scope>
</reference>
<keyword evidence="8" id="KW-0479">Metal-binding</keyword>
<keyword evidence="10" id="KW-0067">ATP-binding</keyword>
<dbReference type="InterPro" id="IPR045864">
    <property type="entry name" value="aa-tRNA-synth_II/BPL/LPL"/>
</dbReference>
<dbReference type="PANTHER" id="PTHR10947:SF0">
    <property type="entry name" value="PHENYLALANINE--TRNA LIGASE BETA SUBUNIT"/>
    <property type="match status" value="1"/>
</dbReference>
<dbReference type="SUPFAM" id="SSF55681">
    <property type="entry name" value="Class II aaRS and biotin synthetases"/>
    <property type="match status" value="1"/>
</dbReference>
<dbReference type="SMART" id="SM00874">
    <property type="entry name" value="B5"/>
    <property type="match status" value="1"/>
</dbReference>
<keyword evidence="12" id="KW-0648">Protein biosynthesis</keyword>
<dbReference type="HOGENOM" id="CLU_020279_2_0_1"/>
<dbReference type="InterPro" id="IPR009061">
    <property type="entry name" value="DNA-bd_dom_put_sf"/>
</dbReference>
<dbReference type="FunFam" id="3.30.930.10:FF:000059">
    <property type="entry name" value="phenylalanine--tRNA ligase beta subunit"/>
    <property type="match status" value="1"/>
</dbReference>
<dbReference type="CDD" id="cd00769">
    <property type="entry name" value="PheRS_beta_core"/>
    <property type="match status" value="1"/>
</dbReference>
<dbReference type="Pfam" id="PF18262">
    <property type="entry name" value="PhetRS_B1"/>
    <property type="match status" value="1"/>
</dbReference>
<dbReference type="GO" id="GO:0004826">
    <property type="term" value="F:phenylalanine-tRNA ligase activity"/>
    <property type="evidence" value="ECO:0007669"/>
    <property type="project" value="UniProtKB-EC"/>
</dbReference>
<comment type="subcellular location">
    <subcellularLocation>
        <location evidence="2">Cytoplasm</location>
    </subcellularLocation>
</comment>
<keyword evidence="11" id="KW-0460">Magnesium</keyword>
<comment type="similarity">
    <text evidence="3">Belongs to the phenylalanyl-tRNA synthetase beta subunit family. Type 2 subfamily.</text>
</comment>
<dbReference type="FunFam" id="3.50.40.10:FF:000002">
    <property type="entry name" value="phenylalanine--tRNA ligase beta subunit"/>
    <property type="match status" value="1"/>
</dbReference>
<dbReference type="Gene3D" id="3.30.930.10">
    <property type="entry name" value="Bira Bifunctional Protein, Domain 2"/>
    <property type="match status" value="1"/>
</dbReference>
<sequence>MPTVSVERDLLFQAIGKTFTDEEFDHLCFEFGIELDDITNEKQLKQREAQNSKDTSDQYSESVLYKIDVPANRIDLLCLEGISRALRIFMNIEDPPAYSLRVFSGQEPVQFRVKAATKLARPYIVAAILNNVQLTQERYDSFIDLQDKLHQNICRRRTLVAIGTHDLDTIKGPFTYTALPPEEIQFVPLTQSCSYDAKALLDLYRTNPEYKHLKPYTDIIYDKEVYPVVMDSNDVVLSLPPIINGEHSKISVKTRNILIECTATDLRKAKIVLNTMVTMFSQCCESPYCIEPIQIVYEESSSCDEIVPNLESRQVNVAIQDVYSMLFGQQEPLELDVAHMCKLCDKMQLCARVADDGKELVVQIPPTRSDILHPIDVIEDIGIAYGFNNIPHTIPKTMTYGAPQPLNKLTDQLREEISRGGFMELLTHGLCSHDENFKYLNREDDDTSAVVLRNPATIEFEVVRTSLIPGVLKTIQNNKSLSFKDGLKLFEISDVVLLDPNSDVGASNVRRICAAYTGLTDGFEIIHGLVDRIMLLVGFRNVVEAPDIVSKLDIYYSIDPSSHPTYFPGRCADVILHSFGKTQCLGSFGVLHPRVLGSFELTHPTSTLEINLDPLV</sequence>
<dbReference type="InterPro" id="IPR020825">
    <property type="entry name" value="Phe-tRNA_synthase-like_B3/B4"/>
</dbReference>
<keyword evidence="9" id="KW-0547">Nucleotide-binding</keyword>
<accession>F0X136</accession>
<evidence type="ECO:0000256" key="6">
    <source>
        <dbReference type="ARBA" id="ARBA00022490"/>
    </source>
</evidence>
<comment type="subunit">
    <text evidence="4">Tetramer of two alpha and two beta subunits.</text>
</comment>
<evidence type="ECO:0000256" key="9">
    <source>
        <dbReference type="ARBA" id="ARBA00022741"/>
    </source>
</evidence>
<proteinExistence type="inferred from homology"/>
<keyword evidence="7" id="KW-0436">Ligase</keyword>
<dbReference type="GO" id="GO:0006432">
    <property type="term" value="P:phenylalanyl-tRNA aminoacylation"/>
    <property type="evidence" value="ECO:0007669"/>
    <property type="project" value="InterPro"/>
</dbReference>
<evidence type="ECO:0000256" key="7">
    <source>
        <dbReference type="ARBA" id="ARBA00022598"/>
    </source>
</evidence>
<dbReference type="EMBL" id="FR824580">
    <property type="protein sequence ID" value="CCA27490.1"/>
    <property type="molecule type" value="Genomic_DNA"/>
</dbReference>
<dbReference type="FunFam" id="3.30.56.10:FF:000005">
    <property type="entry name" value="Phenylalanine--tRNA ligase beta subunit"/>
    <property type="match status" value="1"/>
</dbReference>
<dbReference type="PANTHER" id="PTHR10947">
    <property type="entry name" value="PHENYLALANYL-TRNA SYNTHETASE BETA CHAIN AND LEUCINE-RICH REPEAT-CONTAINING PROTEIN 47"/>
    <property type="match status" value="1"/>
</dbReference>
<dbReference type="AlphaFoldDB" id="F0X136"/>
<keyword evidence="13" id="KW-0030">Aminoacyl-tRNA synthetase</keyword>
<dbReference type="SMART" id="SM00873">
    <property type="entry name" value="B3_4"/>
    <property type="match status" value="1"/>
</dbReference>
<dbReference type="SUPFAM" id="SSF46955">
    <property type="entry name" value="Putative DNA-binding domain"/>
    <property type="match status" value="2"/>
</dbReference>
<gene>
    <name evidence="17" type="ORF">ALNC14_136340</name>
</gene>
<dbReference type="InterPro" id="IPR005146">
    <property type="entry name" value="B3/B4_tRNA-bd"/>
</dbReference>
<dbReference type="InterPro" id="IPR005147">
    <property type="entry name" value="tRNA_synthase_B5-dom"/>
</dbReference>
<evidence type="ECO:0000313" key="17">
    <source>
        <dbReference type="EMBL" id="CCA27490.1"/>
    </source>
</evidence>
<keyword evidence="6" id="KW-0963">Cytoplasm</keyword>
<evidence type="ECO:0000256" key="10">
    <source>
        <dbReference type="ARBA" id="ARBA00022840"/>
    </source>
</evidence>
<evidence type="ECO:0000256" key="5">
    <source>
        <dbReference type="ARBA" id="ARBA00012814"/>
    </source>
</evidence>
<dbReference type="InterPro" id="IPR004531">
    <property type="entry name" value="Phe-tRNA-synth_IIc_bsu_arc_euk"/>
</dbReference>
<organism evidence="17">
    <name type="scientific">Albugo laibachii Nc14</name>
    <dbReference type="NCBI Taxonomy" id="890382"/>
    <lineage>
        <taxon>Eukaryota</taxon>
        <taxon>Sar</taxon>
        <taxon>Stramenopiles</taxon>
        <taxon>Oomycota</taxon>
        <taxon>Peronosporomycetes</taxon>
        <taxon>Albuginales</taxon>
        <taxon>Albuginaceae</taxon>
        <taxon>Albugo</taxon>
    </lineage>
</organism>
<evidence type="ECO:0000256" key="11">
    <source>
        <dbReference type="ARBA" id="ARBA00022842"/>
    </source>
</evidence>
<protein>
    <recommendedName>
        <fullName evidence="5">phenylalanine--tRNA ligase</fullName>
        <ecNumber evidence="5">6.1.1.20</ecNumber>
    </recommendedName>
    <alternativeName>
        <fullName evidence="14">Phenylalanyl-tRNA synthetase beta subunit</fullName>
    </alternativeName>
</protein>
<dbReference type="GO" id="GO:0003723">
    <property type="term" value="F:RNA binding"/>
    <property type="evidence" value="ECO:0007669"/>
    <property type="project" value="InterPro"/>
</dbReference>
<evidence type="ECO:0000259" key="16">
    <source>
        <dbReference type="PROSITE" id="PS51483"/>
    </source>
</evidence>
<dbReference type="GO" id="GO:0005524">
    <property type="term" value="F:ATP binding"/>
    <property type="evidence" value="ECO:0007669"/>
    <property type="project" value="UniProtKB-KW"/>
</dbReference>
<evidence type="ECO:0000256" key="14">
    <source>
        <dbReference type="ARBA" id="ARBA00033189"/>
    </source>
</evidence>
<dbReference type="GO" id="GO:0009328">
    <property type="term" value="C:phenylalanine-tRNA ligase complex"/>
    <property type="evidence" value="ECO:0007669"/>
    <property type="project" value="TreeGrafter"/>
</dbReference>
<dbReference type="Gene3D" id="3.50.40.10">
    <property type="entry name" value="Phenylalanyl-trna Synthetase, Chain B, domain 3"/>
    <property type="match status" value="1"/>
</dbReference>
<comment type="cofactor">
    <cofactor evidence="1">
        <name>Mg(2+)</name>
        <dbReference type="ChEBI" id="CHEBI:18420"/>
    </cofactor>
</comment>
<evidence type="ECO:0000256" key="12">
    <source>
        <dbReference type="ARBA" id="ARBA00022917"/>
    </source>
</evidence>
<dbReference type="Pfam" id="PF17759">
    <property type="entry name" value="tRNA_synthFbeta"/>
    <property type="match status" value="1"/>
</dbReference>
<dbReference type="InterPro" id="IPR041616">
    <property type="entry name" value="PheRS_beta_core"/>
</dbReference>
<dbReference type="GO" id="GO:0000287">
    <property type="term" value="F:magnesium ion binding"/>
    <property type="evidence" value="ECO:0007669"/>
    <property type="project" value="InterPro"/>
</dbReference>
<comment type="catalytic activity">
    <reaction evidence="15">
        <text>tRNA(Phe) + L-phenylalanine + ATP = L-phenylalanyl-tRNA(Phe) + AMP + diphosphate + H(+)</text>
        <dbReference type="Rhea" id="RHEA:19413"/>
        <dbReference type="Rhea" id="RHEA-COMP:9668"/>
        <dbReference type="Rhea" id="RHEA-COMP:9699"/>
        <dbReference type="ChEBI" id="CHEBI:15378"/>
        <dbReference type="ChEBI" id="CHEBI:30616"/>
        <dbReference type="ChEBI" id="CHEBI:33019"/>
        <dbReference type="ChEBI" id="CHEBI:58095"/>
        <dbReference type="ChEBI" id="CHEBI:78442"/>
        <dbReference type="ChEBI" id="CHEBI:78531"/>
        <dbReference type="ChEBI" id="CHEBI:456215"/>
        <dbReference type="EC" id="6.1.1.20"/>
    </reaction>
</comment>
<evidence type="ECO:0000256" key="3">
    <source>
        <dbReference type="ARBA" id="ARBA00007438"/>
    </source>
</evidence>
<evidence type="ECO:0000256" key="15">
    <source>
        <dbReference type="ARBA" id="ARBA00049255"/>
    </source>
</evidence>
<dbReference type="Pfam" id="PF03483">
    <property type="entry name" value="B3_4"/>
    <property type="match status" value="1"/>
</dbReference>
<evidence type="ECO:0000256" key="4">
    <source>
        <dbReference type="ARBA" id="ARBA00011209"/>
    </source>
</evidence>
<dbReference type="InterPro" id="IPR045060">
    <property type="entry name" value="Phe-tRNA-ligase_IIc_bsu"/>
</dbReference>
<dbReference type="PROSITE" id="PS51483">
    <property type="entry name" value="B5"/>
    <property type="match status" value="1"/>
</dbReference>
<dbReference type="Gene3D" id="3.30.56.10">
    <property type="match status" value="2"/>
</dbReference>
<evidence type="ECO:0000256" key="1">
    <source>
        <dbReference type="ARBA" id="ARBA00001946"/>
    </source>
</evidence>
<evidence type="ECO:0000256" key="8">
    <source>
        <dbReference type="ARBA" id="ARBA00022723"/>
    </source>
</evidence>
<reference evidence="17" key="2">
    <citation type="submission" date="2011-02" db="EMBL/GenBank/DDBJ databases">
        <authorList>
            <person name="MacLean D."/>
        </authorList>
    </citation>
    <scope>NUCLEOTIDE SEQUENCE</scope>
</reference>
<dbReference type="Pfam" id="PF03484">
    <property type="entry name" value="B5"/>
    <property type="match status" value="1"/>
</dbReference>
<evidence type="ECO:0000256" key="13">
    <source>
        <dbReference type="ARBA" id="ARBA00023146"/>
    </source>
</evidence>
<dbReference type="NCBIfam" id="TIGR00471">
    <property type="entry name" value="pheT_arch"/>
    <property type="match status" value="1"/>
</dbReference>
<dbReference type="EC" id="6.1.1.20" evidence="5"/>
<name>F0X136_9STRA</name>
<dbReference type="InterPro" id="IPR040659">
    <property type="entry name" value="PhetRS_B1"/>
</dbReference>
<evidence type="ECO:0000256" key="2">
    <source>
        <dbReference type="ARBA" id="ARBA00004496"/>
    </source>
</evidence>
<feature type="domain" description="B5" evidence="16">
    <location>
        <begin position="310"/>
        <end position="392"/>
    </location>
</feature>